<evidence type="ECO:0000259" key="2">
    <source>
        <dbReference type="PROSITE" id="PS50113"/>
    </source>
</evidence>
<sequence>MEPFESAFEHQFILQAMGDAVLAVDLDRHILWVNPAFMSLFQYSSEETIGKKTSFLYANLEDYEEQGRIRYNRDSLPNNHPYEVQYRRKDGTTFWGEARGAVVSNDQGERIGFTVSIRDITRRRQLIRDLHHEKERWFVTLKSIGDAVMTTDERGLVTYLNPLAEELTGWRSDEAQGNPVSGVFRIVNEYTRAPVENPVERVLEQGMVVGLANHTLLLCKDGREISIEDSAAPVRDSEGNVQGCVIVFRDVTEKRKLEQRIQYQANYDALTGLPNRHLFQDRLGQAIVRAQRSGRLFALLYLDVDHFKNINDRLGHPFGDYVLVELGRRFRNIIRETDTIARIGGDEFAIILEELSDRHEALVLGRRLMNEAGAPIRINHAKSGLTVSIGIALYPGDGTDATDLVRNADIALYQVKKSGRNNIQFFSREMNRTVQKHLKIASELRDGLDREQFFLHYQPIVDLEQGRAIGVEALVRWKNRKTIRYPDEFVPVAEEMGFIIPMGNWVLKTAIQQMRAWMEQTIPLSRLTVNVDVNQIHSNGFVDLLEFLLRENRVDPASLEMEITERTLLFQDRYVMSNLSRIRDLGVRISIDDFGMGYSSMNYIRNIPVNTLKIDRSFLSDLFNNLYDQAIVRTILTMANSLSLGVVAEGVECGEQEHFLRENGCVLVQGFYYGKPVSPENIRPLLEQIARGERRISPRQ</sequence>
<dbReference type="RefSeq" id="WP_077303837.1">
    <property type="nucleotide sequence ID" value="NZ_JBPKCJ010000001.1"/>
</dbReference>
<feature type="domain" description="PAS" evidence="1">
    <location>
        <begin position="133"/>
        <end position="206"/>
    </location>
</feature>
<dbReference type="InterPro" id="IPR001610">
    <property type="entry name" value="PAC"/>
</dbReference>
<dbReference type="GO" id="GO:0006355">
    <property type="term" value="P:regulation of DNA-templated transcription"/>
    <property type="evidence" value="ECO:0007669"/>
    <property type="project" value="InterPro"/>
</dbReference>
<dbReference type="Pfam" id="PF00563">
    <property type="entry name" value="EAL"/>
    <property type="match status" value="1"/>
</dbReference>
<dbReference type="Gene3D" id="3.30.70.270">
    <property type="match status" value="1"/>
</dbReference>
<dbReference type="InterPro" id="IPR000014">
    <property type="entry name" value="PAS"/>
</dbReference>
<organism evidence="5 6">
    <name type="scientific">Leptospirillum ferriphilum</name>
    <dbReference type="NCBI Taxonomy" id="178606"/>
    <lineage>
        <taxon>Bacteria</taxon>
        <taxon>Pseudomonadati</taxon>
        <taxon>Nitrospirota</taxon>
        <taxon>Nitrospiria</taxon>
        <taxon>Nitrospirales</taxon>
        <taxon>Nitrospiraceae</taxon>
        <taxon>Leptospirillum</taxon>
    </lineage>
</organism>
<dbReference type="Pfam" id="PF00990">
    <property type="entry name" value="GGDEF"/>
    <property type="match status" value="1"/>
</dbReference>
<gene>
    <name evidence="5" type="ORF">BOX24_05220</name>
</gene>
<dbReference type="SUPFAM" id="SSF55785">
    <property type="entry name" value="PYP-like sensor domain (PAS domain)"/>
    <property type="match status" value="2"/>
</dbReference>
<dbReference type="InterPro" id="IPR029787">
    <property type="entry name" value="Nucleotide_cyclase"/>
</dbReference>
<dbReference type="InterPro" id="IPR052155">
    <property type="entry name" value="Biofilm_reg_signaling"/>
</dbReference>
<feature type="domain" description="PAC" evidence="2">
    <location>
        <begin position="211"/>
        <end position="263"/>
    </location>
</feature>
<dbReference type="NCBIfam" id="TIGR00254">
    <property type="entry name" value="GGDEF"/>
    <property type="match status" value="1"/>
</dbReference>
<dbReference type="GO" id="GO:0003824">
    <property type="term" value="F:catalytic activity"/>
    <property type="evidence" value="ECO:0007669"/>
    <property type="project" value="UniProtKB-ARBA"/>
</dbReference>
<dbReference type="CDD" id="cd00130">
    <property type="entry name" value="PAS"/>
    <property type="match status" value="2"/>
</dbReference>
<dbReference type="SUPFAM" id="SSF55073">
    <property type="entry name" value="Nucleotide cyclase"/>
    <property type="match status" value="1"/>
</dbReference>
<proteinExistence type="predicted"/>
<dbReference type="SMART" id="SM00086">
    <property type="entry name" value="PAC"/>
    <property type="match status" value="2"/>
</dbReference>
<dbReference type="InterPro" id="IPR043128">
    <property type="entry name" value="Rev_trsase/Diguanyl_cyclase"/>
</dbReference>
<reference evidence="5 6" key="1">
    <citation type="submission" date="2016-11" db="EMBL/GenBank/DDBJ databases">
        <title>Comparative genomics of co-occurring bacteria in distinct bioleaching systems unravels niche-specific adaptation.</title>
        <authorList>
            <person name="Zhang X."/>
            <person name="Liu X."/>
            <person name="Yin H."/>
        </authorList>
    </citation>
    <scope>NUCLEOTIDE SEQUENCE [LARGE SCALE GENOMIC DNA]</scope>
    <source>
        <strain evidence="5 6">DX</strain>
    </source>
</reference>
<evidence type="ECO:0000313" key="5">
    <source>
        <dbReference type="EMBL" id="OOH72790.1"/>
    </source>
</evidence>
<dbReference type="InterPro" id="IPR035965">
    <property type="entry name" value="PAS-like_dom_sf"/>
</dbReference>
<dbReference type="InterPro" id="IPR000700">
    <property type="entry name" value="PAS-assoc_C"/>
</dbReference>
<dbReference type="PANTHER" id="PTHR44757:SF4">
    <property type="entry name" value="DIGUANYLATE CYCLASE DGCE-RELATED"/>
    <property type="match status" value="1"/>
</dbReference>
<dbReference type="InterPro" id="IPR013767">
    <property type="entry name" value="PAS_fold"/>
</dbReference>
<dbReference type="AlphaFoldDB" id="A0A1V3SVU6"/>
<dbReference type="PROSITE" id="PS50112">
    <property type="entry name" value="PAS"/>
    <property type="match status" value="2"/>
</dbReference>
<feature type="domain" description="GGDEF" evidence="4">
    <location>
        <begin position="295"/>
        <end position="428"/>
    </location>
</feature>
<feature type="domain" description="EAL" evidence="3">
    <location>
        <begin position="437"/>
        <end position="690"/>
    </location>
</feature>
<dbReference type="PANTHER" id="PTHR44757">
    <property type="entry name" value="DIGUANYLATE CYCLASE DGCP"/>
    <property type="match status" value="1"/>
</dbReference>
<dbReference type="Gene3D" id="3.30.450.20">
    <property type="entry name" value="PAS domain"/>
    <property type="match status" value="2"/>
</dbReference>
<dbReference type="EMBL" id="MPOJ01000010">
    <property type="protein sequence ID" value="OOH72790.1"/>
    <property type="molecule type" value="Genomic_DNA"/>
</dbReference>
<dbReference type="Gene3D" id="3.20.20.450">
    <property type="entry name" value="EAL domain"/>
    <property type="match status" value="1"/>
</dbReference>
<evidence type="ECO:0000259" key="3">
    <source>
        <dbReference type="PROSITE" id="PS50883"/>
    </source>
</evidence>
<feature type="domain" description="PAC" evidence="2">
    <location>
        <begin position="80"/>
        <end position="132"/>
    </location>
</feature>
<dbReference type="PROSITE" id="PS50887">
    <property type="entry name" value="GGDEF"/>
    <property type="match status" value="1"/>
</dbReference>
<dbReference type="InterPro" id="IPR035919">
    <property type="entry name" value="EAL_sf"/>
</dbReference>
<dbReference type="SMART" id="SM00267">
    <property type="entry name" value="GGDEF"/>
    <property type="match status" value="1"/>
</dbReference>
<accession>A0A1V3SVU6</accession>
<dbReference type="PROSITE" id="PS50113">
    <property type="entry name" value="PAC"/>
    <property type="match status" value="2"/>
</dbReference>
<evidence type="ECO:0000259" key="1">
    <source>
        <dbReference type="PROSITE" id="PS50112"/>
    </source>
</evidence>
<evidence type="ECO:0000259" key="4">
    <source>
        <dbReference type="PROSITE" id="PS50887"/>
    </source>
</evidence>
<dbReference type="CDD" id="cd01949">
    <property type="entry name" value="GGDEF"/>
    <property type="match status" value="1"/>
</dbReference>
<dbReference type="Proteomes" id="UP000188586">
    <property type="component" value="Unassembled WGS sequence"/>
</dbReference>
<protein>
    <submittedName>
        <fullName evidence="5">Uncharacterized protein</fullName>
    </submittedName>
</protein>
<dbReference type="PROSITE" id="PS50883">
    <property type="entry name" value="EAL"/>
    <property type="match status" value="1"/>
</dbReference>
<evidence type="ECO:0000313" key="6">
    <source>
        <dbReference type="Proteomes" id="UP000188586"/>
    </source>
</evidence>
<dbReference type="SMART" id="SM00052">
    <property type="entry name" value="EAL"/>
    <property type="match status" value="1"/>
</dbReference>
<dbReference type="CDD" id="cd01948">
    <property type="entry name" value="EAL"/>
    <property type="match status" value="1"/>
</dbReference>
<name>A0A1V3SVU6_9BACT</name>
<dbReference type="SUPFAM" id="SSF141868">
    <property type="entry name" value="EAL domain-like"/>
    <property type="match status" value="1"/>
</dbReference>
<comment type="caution">
    <text evidence="5">The sequence shown here is derived from an EMBL/GenBank/DDBJ whole genome shotgun (WGS) entry which is preliminary data.</text>
</comment>
<dbReference type="InterPro" id="IPR001633">
    <property type="entry name" value="EAL_dom"/>
</dbReference>
<dbReference type="NCBIfam" id="TIGR00229">
    <property type="entry name" value="sensory_box"/>
    <property type="match status" value="2"/>
</dbReference>
<dbReference type="SMART" id="SM00091">
    <property type="entry name" value="PAS"/>
    <property type="match status" value="2"/>
</dbReference>
<dbReference type="InterPro" id="IPR000160">
    <property type="entry name" value="GGDEF_dom"/>
</dbReference>
<dbReference type="FunFam" id="3.30.70.270:FF:000001">
    <property type="entry name" value="Diguanylate cyclase domain protein"/>
    <property type="match status" value="1"/>
</dbReference>
<feature type="domain" description="PAS" evidence="1">
    <location>
        <begin position="13"/>
        <end position="79"/>
    </location>
</feature>
<dbReference type="Pfam" id="PF00989">
    <property type="entry name" value="PAS"/>
    <property type="match status" value="2"/>
</dbReference>